<dbReference type="AlphaFoldDB" id="A0A382SQJ7"/>
<name>A0A382SQJ7_9ZZZZ</name>
<protein>
    <submittedName>
        <fullName evidence="1">Uncharacterized protein</fullName>
    </submittedName>
</protein>
<accession>A0A382SQJ7</accession>
<sequence length="179" mass="20840">MHTSSVSVNVEGRSYSFKVGGDTKWGKDRVLLDSDDDLTKNTALEKSGYIVAKFLSTQECADLKSLLKYILCNKLKEILNIELLPDKLTDYHKHVSQEEHLKFVSEIYNKGRGLSCKKYINEFYEKIENRVSELCGVDVTTKMAEREHEEFFIRFVRPYENLLDNNPPHRDAYIPRLKD</sequence>
<feature type="non-terminal residue" evidence="1">
    <location>
        <position position="179"/>
    </location>
</feature>
<reference evidence="1" key="1">
    <citation type="submission" date="2018-05" db="EMBL/GenBank/DDBJ databases">
        <authorList>
            <person name="Lanie J.A."/>
            <person name="Ng W.-L."/>
            <person name="Kazmierczak K.M."/>
            <person name="Andrzejewski T.M."/>
            <person name="Davidsen T.M."/>
            <person name="Wayne K.J."/>
            <person name="Tettelin H."/>
            <person name="Glass J.I."/>
            <person name="Rusch D."/>
            <person name="Podicherti R."/>
            <person name="Tsui H.-C.T."/>
            <person name="Winkler M.E."/>
        </authorList>
    </citation>
    <scope>NUCLEOTIDE SEQUENCE</scope>
</reference>
<organism evidence="1">
    <name type="scientific">marine metagenome</name>
    <dbReference type="NCBI Taxonomy" id="408172"/>
    <lineage>
        <taxon>unclassified sequences</taxon>
        <taxon>metagenomes</taxon>
        <taxon>ecological metagenomes</taxon>
    </lineage>
</organism>
<evidence type="ECO:0000313" key="1">
    <source>
        <dbReference type="EMBL" id="SVD12230.1"/>
    </source>
</evidence>
<gene>
    <name evidence="1" type="ORF">METZ01_LOCUS365084</name>
</gene>
<proteinExistence type="predicted"/>
<dbReference type="EMBL" id="UINC01130879">
    <property type="protein sequence ID" value="SVD12230.1"/>
    <property type="molecule type" value="Genomic_DNA"/>
</dbReference>